<dbReference type="AlphaFoldDB" id="A0A521DX92"/>
<evidence type="ECO:0000256" key="1">
    <source>
        <dbReference type="SAM" id="Phobius"/>
    </source>
</evidence>
<feature type="transmembrane region" description="Helical" evidence="1">
    <location>
        <begin position="64"/>
        <end position="81"/>
    </location>
</feature>
<feature type="transmembrane region" description="Helical" evidence="1">
    <location>
        <begin position="150"/>
        <end position="170"/>
    </location>
</feature>
<gene>
    <name evidence="3" type="ORF">SAMN06265348_106332</name>
</gene>
<accession>A0A521DX92</accession>
<dbReference type="GO" id="GO:0004175">
    <property type="term" value="F:endopeptidase activity"/>
    <property type="evidence" value="ECO:0007669"/>
    <property type="project" value="UniProtKB-ARBA"/>
</dbReference>
<dbReference type="Pfam" id="PF02517">
    <property type="entry name" value="Rce1-like"/>
    <property type="match status" value="1"/>
</dbReference>
<dbReference type="EMBL" id="FXTN01000006">
    <property type="protein sequence ID" value="SMO76327.1"/>
    <property type="molecule type" value="Genomic_DNA"/>
</dbReference>
<feature type="domain" description="CAAX prenyl protease 2/Lysostaphin resistance protein A-like" evidence="2">
    <location>
        <begin position="68"/>
        <end position="216"/>
    </location>
</feature>
<feature type="transmembrane region" description="Helical" evidence="1">
    <location>
        <begin position="93"/>
        <end position="112"/>
    </location>
</feature>
<dbReference type="GO" id="GO:0006508">
    <property type="term" value="P:proteolysis"/>
    <property type="evidence" value="ECO:0007669"/>
    <property type="project" value="UniProtKB-KW"/>
</dbReference>
<reference evidence="3 4" key="1">
    <citation type="submission" date="2017-05" db="EMBL/GenBank/DDBJ databases">
        <authorList>
            <person name="Varghese N."/>
            <person name="Submissions S."/>
        </authorList>
    </citation>
    <scope>NUCLEOTIDE SEQUENCE [LARGE SCALE GENOMIC DNA]</scope>
    <source>
        <strain evidence="3 4">DSM 19036</strain>
    </source>
</reference>
<feature type="transmembrane region" description="Helical" evidence="1">
    <location>
        <begin position="203"/>
        <end position="223"/>
    </location>
</feature>
<feature type="transmembrane region" description="Helical" evidence="1">
    <location>
        <begin position="118"/>
        <end position="138"/>
    </location>
</feature>
<name>A0A521DX92_9SPHI</name>
<evidence type="ECO:0000313" key="3">
    <source>
        <dbReference type="EMBL" id="SMO76327.1"/>
    </source>
</evidence>
<sequence length="225" mass="25761">MFLWYIKWPWMHAVPGRLRNPLLVLLRLTAICLLAGAAAGYFSQMLVHFKLIPDPGPTVLDPNAVSKFQFFMGAVLIAPILEELIFRAQLKRFSGMLLFISFICGALLSAILKTYWAFLVSPVIFGILFMVYRFTIAGSVTRKFVFWKRVYPWHFHLTAICFALLHLANFQKGLDLLPFGLLYTLPQLAIGLVLGFTRIFYGLRYSIALHALYNLFFVTALFIQQ</sequence>
<feature type="transmembrane region" description="Helical" evidence="1">
    <location>
        <begin position="176"/>
        <end position="196"/>
    </location>
</feature>
<protein>
    <submittedName>
        <fullName evidence="3">CAAX protease self-immunity</fullName>
    </submittedName>
</protein>
<keyword evidence="1" id="KW-0812">Transmembrane</keyword>
<keyword evidence="1" id="KW-1133">Transmembrane helix</keyword>
<proteinExistence type="predicted"/>
<organism evidence="3 4">
    <name type="scientific">Pedobacter westerhofensis</name>
    <dbReference type="NCBI Taxonomy" id="425512"/>
    <lineage>
        <taxon>Bacteria</taxon>
        <taxon>Pseudomonadati</taxon>
        <taxon>Bacteroidota</taxon>
        <taxon>Sphingobacteriia</taxon>
        <taxon>Sphingobacteriales</taxon>
        <taxon>Sphingobacteriaceae</taxon>
        <taxon>Pedobacter</taxon>
    </lineage>
</organism>
<evidence type="ECO:0000313" key="4">
    <source>
        <dbReference type="Proteomes" id="UP000320300"/>
    </source>
</evidence>
<evidence type="ECO:0000259" key="2">
    <source>
        <dbReference type="Pfam" id="PF02517"/>
    </source>
</evidence>
<dbReference type="InterPro" id="IPR003675">
    <property type="entry name" value="Rce1/LyrA-like_dom"/>
</dbReference>
<keyword evidence="3" id="KW-0645">Protease</keyword>
<keyword evidence="3" id="KW-0378">Hydrolase</keyword>
<keyword evidence="4" id="KW-1185">Reference proteome</keyword>
<dbReference type="GO" id="GO:0080120">
    <property type="term" value="P:CAAX-box protein maturation"/>
    <property type="evidence" value="ECO:0007669"/>
    <property type="project" value="UniProtKB-ARBA"/>
</dbReference>
<dbReference type="Proteomes" id="UP000320300">
    <property type="component" value="Unassembled WGS sequence"/>
</dbReference>
<keyword evidence="1" id="KW-0472">Membrane</keyword>